<organism evidence="1 2">
    <name type="scientific">Caballeronia novacaledonica</name>
    <dbReference type="NCBI Taxonomy" id="1544861"/>
    <lineage>
        <taxon>Bacteria</taxon>
        <taxon>Pseudomonadati</taxon>
        <taxon>Pseudomonadota</taxon>
        <taxon>Betaproteobacteria</taxon>
        <taxon>Burkholderiales</taxon>
        <taxon>Burkholderiaceae</taxon>
        <taxon>Caballeronia</taxon>
    </lineage>
</organism>
<proteinExistence type="predicted"/>
<sequence length="426" mass="45073">MLSRKQHVATRAMRMCLVPAASFLIAVTLSACGGSDGAASGDIASAAKSADAPAGASDAVSQTSDASSFFDGIFNTTSGAGYYIFGWNSIQSPATGGALLKDPVSPPAGSTTEPAPRETGITRTRFGVVDGSDTTLRQSYVPLTGNDTLQYSKMVYITAEGAFPADSLPYDDLGPQTKIFQRSPDGFDFGVKGMSTPLYHVTLDVQNVAGQSVKSVVKLFQGGDPVVKPPSILLQPKQPTVDYVANPLTVNMPRLVFPSSDTTLMPAGSKLFVPTYTAQTEFLRVDLSKVLFDGTMQDLKKSTAIPISDIKRLGGYQISAPAGLGADSGRFLTADDKYVEYQGKVYLGELISSGTRLTAPVSETSTTNKYHVTAPRPAFNKIAAAFLTGQLGSTPEQTHDVMYVPGSCYQLMYIGGSPTYESRCGY</sequence>
<dbReference type="EMBL" id="BPUR01000011">
    <property type="protein sequence ID" value="GJH18905.1"/>
    <property type="molecule type" value="Genomic_DNA"/>
</dbReference>
<name>A0ACB5QUR4_9BURK</name>
<evidence type="ECO:0000313" key="2">
    <source>
        <dbReference type="Proteomes" id="UP001055013"/>
    </source>
</evidence>
<comment type="caution">
    <text evidence="1">The sequence shown here is derived from an EMBL/GenBank/DDBJ whole genome shotgun (WGS) entry which is preliminary data.</text>
</comment>
<gene>
    <name evidence="1" type="ORF">CBA19CS22_20205</name>
</gene>
<protein>
    <submittedName>
        <fullName evidence="1">Uncharacterized protein</fullName>
    </submittedName>
</protein>
<dbReference type="Proteomes" id="UP001055013">
    <property type="component" value="Unassembled WGS sequence"/>
</dbReference>
<keyword evidence="2" id="KW-1185">Reference proteome</keyword>
<reference evidence="1" key="1">
    <citation type="submission" date="2021-09" db="EMBL/GenBank/DDBJ databases">
        <title>Isolation and characterization of 3-chlorobenzoate degrading bacteria from soils in Shizuoka.</title>
        <authorList>
            <person name="Ifat A."/>
            <person name="Ogawa N."/>
            <person name="Kimbara K."/>
            <person name="Moriuchi R."/>
            <person name="Dohra H."/>
            <person name="Shintani M."/>
        </authorList>
    </citation>
    <scope>NUCLEOTIDE SEQUENCE</scope>
    <source>
        <strain evidence="1">19CS2-2</strain>
    </source>
</reference>
<accession>A0ACB5QUR4</accession>
<evidence type="ECO:0000313" key="1">
    <source>
        <dbReference type="EMBL" id="GJH18905.1"/>
    </source>
</evidence>